<evidence type="ECO:0000256" key="1">
    <source>
        <dbReference type="SAM" id="SignalP"/>
    </source>
</evidence>
<proteinExistence type="predicted"/>
<comment type="caution">
    <text evidence="2">The sequence shown here is derived from an EMBL/GenBank/DDBJ whole genome shotgun (WGS) entry which is preliminary data.</text>
</comment>
<keyword evidence="1" id="KW-0732">Signal</keyword>
<gene>
    <name evidence="2" type="ORF">GEV02_24300</name>
</gene>
<dbReference type="AlphaFoldDB" id="A0A6A7N8B8"/>
<feature type="chain" id="PRO_5025465116" evidence="1">
    <location>
        <begin position="25"/>
        <end position="158"/>
    </location>
</feature>
<evidence type="ECO:0000313" key="2">
    <source>
        <dbReference type="EMBL" id="MQA41269.1"/>
    </source>
</evidence>
<dbReference type="Proteomes" id="UP000440498">
    <property type="component" value="Unassembled WGS sequence"/>
</dbReference>
<organism evidence="2 3">
    <name type="scientific">Rugamonas aquatica</name>
    <dbReference type="NCBI Taxonomy" id="2743357"/>
    <lineage>
        <taxon>Bacteria</taxon>
        <taxon>Pseudomonadati</taxon>
        <taxon>Pseudomonadota</taxon>
        <taxon>Betaproteobacteria</taxon>
        <taxon>Burkholderiales</taxon>
        <taxon>Oxalobacteraceae</taxon>
        <taxon>Telluria group</taxon>
        <taxon>Rugamonas</taxon>
    </lineage>
</organism>
<dbReference type="RefSeq" id="WP_152840530.1">
    <property type="nucleotide sequence ID" value="NZ_WHUG01000012.1"/>
</dbReference>
<accession>A0A6A7N8B8</accession>
<evidence type="ECO:0000313" key="3">
    <source>
        <dbReference type="Proteomes" id="UP000440498"/>
    </source>
</evidence>
<reference evidence="2 3" key="1">
    <citation type="submission" date="2019-10" db="EMBL/GenBank/DDBJ databases">
        <title>Two novel species isolated from a subtropical stream in China.</title>
        <authorList>
            <person name="Lu H."/>
        </authorList>
    </citation>
    <scope>NUCLEOTIDE SEQUENCE [LARGE SCALE GENOMIC DNA]</scope>
    <source>
        <strain evidence="2 3">FT29W</strain>
    </source>
</reference>
<keyword evidence="3" id="KW-1185">Reference proteome</keyword>
<name>A0A6A7N8B8_9BURK</name>
<feature type="signal peptide" evidence="1">
    <location>
        <begin position="1"/>
        <end position="24"/>
    </location>
</feature>
<protein>
    <submittedName>
        <fullName evidence="2">Uncharacterized protein</fullName>
    </submittedName>
</protein>
<dbReference type="EMBL" id="WHUG01000012">
    <property type="protein sequence ID" value="MQA41269.1"/>
    <property type="molecule type" value="Genomic_DNA"/>
</dbReference>
<sequence>MTRHFRIFSLLLGLSCAWSGAAQSENTKSAGYLDGHWEGMLKVAAVGTTAGYDLAVRLDIEDGKFEVQNLQSDGKWMRIAPGQFKLYPNNFNAVAVGMHRSQGDCWDESWVFNVALDTSNQLLTHWSRVVDNIRCLNAGAQTFSQWAEGTLKRNTGAQ</sequence>